<dbReference type="EMBL" id="BAABXL010000001">
    <property type="protein sequence ID" value="GAA6269352.1"/>
    <property type="molecule type" value="Genomic_DNA"/>
</dbReference>
<evidence type="ECO:0000256" key="2">
    <source>
        <dbReference type="SAM" id="SignalP"/>
    </source>
</evidence>
<dbReference type="InterPro" id="IPR008254">
    <property type="entry name" value="Flavodoxin/NO_synth"/>
</dbReference>
<protein>
    <recommendedName>
        <fullName evidence="3">Flavodoxin-like domain-containing protein</fullName>
    </recommendedName>
</protein>
<organism evidence="4 5">
    <name type="scientific">Enterocloster alcoholdehydrogenati</name>
    <dbReference type="NCBI Taxonomy" id="2547410"/>
    <lineage>
        <taxon>Bacteria</taxon>
        <taxon>Bacillati</taxon>
        <taxon>Bacillota</taxon>
        <taxon>Clostridia</taxon>
        <taxon>Lachnospirales</taxon>
        <taxon>Lachnospiraceae</taxon>
        <taxon>Enterocloster</taxon>
    </lineage>
</organism>
<feature type="chain" id="PRO_5046768328" description="Flavodoxin-like domain-containing protein" evidence="2">
    <location>
        <begin position="20"/>
        <end position="249"/>
    </location>
</feature>
<reference evidence="4 5" key="1">
    <citation type="submission" date="2024-04" db="EMBL/GenBank/DDBJ databases">
        <title>Defined microbial consortia suppress multidrug-resistant proinflammatory Enterobacteriaceae via ecological control.</title>
        <authorList>
            <person name="Furuichi M."/>
            <person name="Kawaguchi T."/>
            <person name="Pust M."/>
            <person name="Yasuma K."/>
            <person name="Plichta D."/>
            <person name="Hasegawa N."/>
            <person name="Ohya T."/>
            <person name="Bhattarai S."/>
            <person name="Sasajima S."/>
            <person name="Aoto Y."/>
            <person name="Tuganbaev T."/>
            <person name="Yaginuma M."/>
            <person name="Ueda M."/>
            <person name="Okahashi N."/>
            <person name="Amafuji K."/>
            <person name="Kiridooshi Y."/>
            <person name="Sugita K."/>
            <person name="Strazar M."/>
            <person name="Skelly A."/>
            <person name="Suda W."/>
            <person name="Hattori M."/>
            <person name="Nakamoto N."/>
            <person name="Caballero S."/>
            <person name="Norman J."/>
            <person name="Olle B."/>
            <person name="Tanoue T."/>
            <person name="Arita M."/>
            <person name="Bucci V."/>
            <person name="Atarashi K."/>
            <person name="Xavier R."/>
            <person name="Honda K."/>
        </authorList>
    </citation>
    <scope>NUCLEOTIDE SEQUENCE [LARGE SCALE GENOMIC DNA]</scope>
    <source>
        <strain evidence="5">f13</strain>
    </source>
</reference>
<feature type="domain" description="Flavodoxin-like" evidence="3">
    <location>
        <begin position="93"/>
        <end position="246"/>
    </location>
</feature>
<dbReference type="PROSITE" id="PS51257">
    <property type="entry name" value="PROKAR_LIPOPROTEIN"/>
    <property type="match status" value="1"/>
</dbReference>
<comment type="caution">
    <text evidence="4">The sequence shown here is derived from an EMBL/GenBank/DDBJ whole genome shotgun (WGS) entry which is preliminary data.</text>
</comment>
<proteinExistence type="predicted"/>
<dbReference type="PANTHER" id="PTHR39201:SF1">
    <property type="entry name" value="FLAVODOXIN-LIKE DOMAIN-CONTAINING PROTEIN"/>
    <property type="match status" value="1"/>
</dbReference>
<dbReference type="PANTHER" id="PTHR39201">
    <property type="entry name" value="EXPORTED PROTEIN-RELATED"/>
    <property type="match status" value="1"/>
</dbReference>
<dbReference type="Proteomes" id="UP001600894">
    <property type="component" value="Unassembled WGS sequence"/>
</dbReference>
<dbReference type="InterPro" id="IPR029039">
    <property type="entry name" value="Flavoprotein-like_sf"/>
</dbReference>
<accession>A0ABQ0AZ87</accession>
<dbReference type="Pfam" id="PF12682">
    <property type="entry name" value="Flavodoxin_4"/>
    <property type="match status" value="1"/>
</dbReference>
<feature type="signal peptide" evidence="2">
    <location>
        <begin position="1"/>
        <end position="19"/>
    </location>
</feature>
<dbReference type="RefSeq" id="WP_390470103.1">
    <property type="nucleotide sequence ID" value="NZ_BAABXL010000001.1"/>
</dbReference>
<dbReference type="SUPFAM" id="SSF52218">
    <property type="entry name" value="Flavoproteins"/>
    <property type="match status" value="1"/>
</dbReference>
<name>A0ABQ0AZ87_9FIRM</name>
<evidence type="ECO:0000259" key="3">
    <source>
        <dbReference type="PROSITE" id="PS50902"/>
    </source>
</evidence>
<gene>
    <name evidence="4" type="ORF">F130042H8_24120</name>
</gene>
<sequence>MTKKWMYGLLAGVMVLSMAGCGNRESQNQTAGTTVESQLEESEPVSEPVLEDQEETTQETGTDAMETEEQETSSENTETAGSQDPVQDPESDTLIAYFSWSGNTEALAGMIAEETGGTLFQIEPAEPYTDDYDALLDQAQEEQAEDARPALAADVENWDDYQVIFVGYPNWWGDVPMLINTFLEAHDFTGKTVIPFCTHGSGGFGNSLSSIESGTQGAELLDGFEVAGSSVDSARSEVTEWIASLGLTQ</sequence>
<dbReference type="PROSITE" id="PS50902">
    <property type="entry name" value="FLAVODOXIN_LIKE"/>
    <property type="match status" value="1"/>
</dbReference>
<keyword evidence="2" id="KW-0732">Signal</keyword>
<evidence type="ECO:0000256" key="1">
    <source>
        <dbReference type="SAM" id="MobiDB-lite"/>
    </source>
</evidence>
<feature type="compositionally biased region" description="Polar residues" evidence="1">
    <location>
        <begin position="24"/>
        <end position="34"/>
    </location>
</feature>
<feature type="region of interest" description="Disordered" evidence="1">
    <location>
        <begin position="23"/>
        <end position="89"/>
    </location>
</feature>
<keyword evidence="5" id="KW-1185">Reference proteome</keyword>
<feature type="compositionally biased region" description="Acidic residues" evidence="1">
    <location>
        <begin position="38"/>
        <end position="57"/>
    </location>
</feature>
<evidence type="ECO:0000313" key="4">
    <source>
        <dbReference type="EMBL" id="GAA6269352.1"/>
    </source>
</evidence>
<evidence type="ECO:0000313" key="5">
    <source>
        <dbReference type="Proteomes" id="UP001600894"/>
    </source>
</evidence>
<dbReference type="Gene3D" id="3.40.50.360">
    <property type="match status" value="1"/>
</dbReference>